<comment type="caution">
    <text evidence="4">The sequence shown here is derived from an EMBL/GenBank/DDBJ whole genome shotgun (WGS) entry which is preliminary data.</text>
</comment>
<dbReference type="EMBL" id="RDOM01000391">
    <property type="protein sequence ID" value="MBF4274588.1"/>
    <property type="molecule type" value="Genomic_DNA"/>
</dbReference>
<dbReference type="PANTHER" id="PTHR11487">
    <property type="entry name" value="THIOESTERASE"/>
    <property type="match status" value="1"/>
</dbReference>
<dbReference type="Gene3D" id="3.40.50.1820">
    <property type="entry name" value="alpha/beta hydrolase"/>
    <property type="match status" value="1"/>
</dbReference>
<dbReference type="InterPro" id="IPR029058">
    <property type="entry name" value="AB_hydrolase_fold"/>
</dbReference>
<evidence type="ECO:0000313" key="4">
    <source>
        <dbReference type="EMBL" id="MBF4274588.1"/>
    </source>
</evidence>
<protein>
    <submittedName>
        <fullName evidence="4">Thioesterase</fullName>
    </submittedName>
</protein>
<comment type="similarity">
    <text evidence="1">Belongs to the thioesterase family.</text>
</comment>
<dbReference type="AlphaFoldDB" id="A0ABD4KUB8"/>
<name>A0ABD4KUB8_VIBAN</name>
<proteinExistence type="inferred from homology"/>
<dbReference type="InterPro" id="IPR001031">
    <property type="entry name" value="Thioesterase"/>
</dbReference>
<organism evidence="4 5">
    <name type="scientific">Vibrio anguillarum</name>
    <name type="common">Listonella anguillarum</name>
    <dbReference type="NCBI Taxonomy" id="55601"/>
    <lineage>
        <taxon>Bacteria</taxon>
        <taxon>Pseudomonadati</taxon>
        <taxon>Pseudomonadota</taxon>
        <taxon>Gammaproteobacteria</taxon>
        <taxon>Vibrionales</taxon>
        <taxon>Vibrionaceae</taxon>
        <taxon>Vibrio</taxon>
    </lineage>
</organism>
<feature type="region of interest" description="Disordered" evidence="2">
    <location>
        <begin position="273"/>
        <end position="292"/>
    </location>
</feature>
<dbReference type="SUPFAM" id="SSF53474">
    <property type="entry name" value="alpha/beta-Hydrolases"/>
    <property type="match status" value="1"/>
</dbReference>
<dbReference type="RefSeq" id="WP_194574055.1">
    <property type="nucleotide sequence ID" value="NZ_RDOM01000391.1"/>
</dbReference>
<dbReference type="Pfam" id="PF00975">
    <property type="entry name" value="Thioesterase"/>
    <property type="match status" value="1"/>
</dbReference>
<dbReference type="Proteomes" id="UP000722957">
    <property type="component" value="Unassembled WGS sequence"/>
</dbReference>
<dbReference type="InterPro" id="IPR012223">
    <property type="entry name" value="TEII"/>
</dbReference>
<feature type="non-terminal residue" evidence="4">
    <location>
        <position position="292"/>
    </location>
</feature>
<reference evidence="4 5" key="1">
    <citation type="journal article" date="2021" name="PeerJ">
        <title>Analysis of 44 Vibrio anguillarum genomes reveals high genetic diversity.</title>
        <authorList>
            <person name="Hansen M.J."/>
            <person name="Dalsgaard I."/>
        </authorList>
    </citation>
    <scope>NUCLEOTIDE SEQUENCE [LARGE SCALE GENOMIC DNA]</scope>
    <source>
        <strain evidence="4 5">17-16730-2A</strain>
    </source>
</reference>
<feature type="domain" description="Thioesterase" evidence="3">
    <location>
        <begin position="20"/>
        <end position="264"/>
    </location>
</feature>
<evidence type="ECO:0000313" key="5">
    <source>
        <dbReference type="Proteomes" id="UP000722957"/>
    </source>
</evidence>
<evidence type="ECO:0000259" key="3">
    <source>
        <dbReference type="Pfam" id="PF00975"/>
    </source>
</evidence>
<evidence type="ECO:0000256" key="2">
    <source>
        <dbReference type="SAM" id="MobiDB-lite"/>
    </source>
</evidence>
<accession>A0ABD4KUB8</accession>
<dbReference type="PANTHER" id="PTHR11487:SF0">
    <property type="entry name" value="S-ACYL FATTY ACID SYNTHASE THIOESTERASE, MEDIUM CHAIN"/>
    <property type="match status" value="1"/>
</dbReference>
<gene>
    <name evidence="4" type="ORF">EAY07_21800</name>
</gene>
<sequence>MNQVFKTLYQNGAQPREIWIICPFAGGSLSAFKTWMSLDCNALAKETLVLLATYPGRDHRMRERPLTSIEAIAEDVAEGLRTWIADQTFTKETQIILCGHSMGAQVAYEVCHRFESSFGALSPIKNLILSACHAPHLSSRRRLSQLNDDDFIDQLIAIGSGSPILKQHPELLPLFLPMLRADFLATECYYQQVNYHQQVKVTASKCLQYTPCTLVFGEHDPEAWESEVAAWQPWLMPIGEKPTLIAISGDHFYITATPEHFLNKVTVHIPTRVEHRPTPPMNHPHFSGEQHG</sequence>
<evidence type="ECO:0000256" key="1">
    <source>
        <dbReference type="ARBA" id="ARBA00007169"/>
    </source>
</evidence>